<dbReference type="AlphaFoldDB" id="A0AAN6GQU3"/>
<keyword evidence="15" id="KW-0539">Nucleus</keyword>
<evidence type="ECO:0000256" key="9">
    <source>
        <dbReference type="ARBA" id="ARBA00022763"/>
    </source>
</evidence>
<name>A0AAN6GQU3_9BASI</name>
<evidence type="ECO:0000256" key="11">
    <source>
        <dbReference type="ARBA" id="ARBA00022786"/>
    </source>
</evidence>
<evidence type="ECO:0000256" key="18">
    <source>
        <dbReference type="ARBA" id="ARBA00082369"/>
    </source>
</evidence>
<feature type="compositionally biased region" description="Basic and acidic residues" evidence="20">
    <location>
        <begin position="389"/>
        <end position="398"/>
    </location>
</feature>
<evidence type="ECO:0000256" key="8">
    <source>
        <dbReference type="ARBA" id="ARBA00022723"/>
    </source>
</evidence>
<dbReference type="SUPFAM" id="SSF57850">
    <property type="entry name" value="RING/U-box"/>
    <property type="match status" value="1"/>
</dbReference>
<evidence type="ECO:0000313" key="23">
    <source>
        <dbReference type="EMBL" id="KAK0551995.1"/>
    </source>
</evidence>
<dbReference type="InterPro" id="IPR003034">
    <property type="entry name" value="SAP_dom"/>
</dbReference>
<keyword evidence="10 19" id="KW-0863">Zinc-finger</keyword>
<dbReference type="InterPro" id="IPR039577">
    <property type="entry name" value="Rad18"/>
</dbReference>
<accession>A0AAN6GQU3</accession>
<evidence type="ECO:0000256" key="7">
    <source>
        <dbReference type="ARBA" id="ARBA00022679"/>
    </source>
</evidence>
<evidence type="ECO:0000256" key="16">
    <source>
        <dbReference type="ARBA" id="ARBA00031783"/>
    </source>
</evidence>
<feature type="region of interest" description="Disordered" evidence="20">
    <location>
        <begin position="132"/>
        <end position="227"/>
    </location>
</feature>
<feature type="domain" description="RING-type" evidence="21">
    <location>
        <begin position="52"/>
        <end position="95"/>
    </location>
</feature>
<dbReference type="InterPro" id="IPR001841">
    <property type="entry name" value="Znf_RING"/>
</dbReference>
<keyword evidence="11" id="KW-0833">Ubl conjugation pathway</keyword>
<reference evidence="23" key="1">
    <citation type="journal article" date="2023" name="PhytoFront">
        <title>Draft Genome Resources of Seven Strains of Tilletia horrida, Causal Agent of Kernel Smut of Rice.</title>
        <authorList>
            <person name="Khanal S."/>
            <person name="Antony Babu S."/>
            <person name="Zhou X.G."/>
        </authorList>
    </citation>
    <scope>NUCLEOTIDE SEQUENCE</scope>
    <source>
        <strain evidence="23">TX6</strain>
    </source>
</reference>
<evidence type="ECO:0000256" key="4">
    <source>
        <dbReference type="ARBA" id="ARBA00009506"/>
    </source>
</evidence>
<feature type="region of interest" description="Disordered" evidence="20">
    <location>
        <begin position="375"/>
        <end position="398"/>
    </location>
</feature>
<dbReference type="GO" id="GO:0006301">
    <property type="term" value="P:DNA damage tolerance"/>
    <property type="evidence" value="ECO:0007669"/>
    <property type="project" value="InterPro"/>
</dbReference>
<dbReference type="PANTHER" id="PTHR14134">
    <property type="entry name" value="E3 UBIQUITIN-PROTEIN LIGASE RAD18"/>
    <property type="match status" value="1"/>
</dbReference>
<evidence type="ECO:0000313" key="24">
    <source>
        <dbReference type="Proteomes" id="UP001176517"/>
    </source>
</evidence>
<sequence>MAPSMSIASALGKGKNVLRGEVLDLDAATDPTDWEATPDFSFLRTLDNSLRCSLCYDIFTAPVVFRECHHTFCSSCIRSHINQPEDKGKFCPQCRQTKATDNELVPVLGLEEAAEAWRQARPTLIKAAESMRDLRSGSHQPNGADGGNSNADNSSSDEVEVVASSSAGASSLRSPRGVKRKLTDTQGASPVKDEGGRRTRQSTAAARSTSATATSRSAPKSPMGRSVESTFKVTELKATDLTKCPICDQEFTLAQLNAHLDRGNCGETSGQSPAKTQSSWFVRPNGESSSFRTGGPPPFEGAKRLTRLQYHGIKNDILKRNLEECGLPTTGSKDRQIARHREWVNIFNGNLDSAPAKRKTLAQLKKALKDFERAQDAQERVRAQGGPVPKDKAGSWAQDHKAEFADLVAQARSSHEKNKEKFKSMPAAGKGSEAQKQQQQSSAGDDGDEDDDVVEYIPDRQPPAAPKEEAHLAPGDFFA</sequence>
<comment type="caution">
    <text evidence="23">The sequence shown here is derived from an EMBL/GenBank/DDBJ whole genome shotgun (WGS) entry which is preliminary data.</text>
</comment>
<evidence type="ECO:0000256" key="20">
    <source>
        <dbReference type="SAM" id="MobiDB-lite"/>
    </source>
</evidence>
<evidence type="ECO:0000256" key="15">
    <source>
        <dbReference type="ARBA" id="ARBA00023242"/>
    </source>
</evidence>
<keyword evidence="7 23" id="KW-0808">Transferase</keyword>
<feature type="compositionally biased region" description="Low complexity" evidence="20">
    <location>
        <begin position="161"/>
        <end position="171"/>
    </location>
</feature>
<dbReference type="PROSITE" id="PS00518">
    <property type="entry name" value="ZF_RING_1"/>
    <property type="match status" value="1"/>
</dbReference>
<feature type="region of interest" description="Disordered" evidence="20">
    <location>
        <begin position="411"/>
        <end position="479"/>
    </location>
</feature>
<dbReference type="FunFam" id="3.30.40.10:FF:000172">
    <property type="entry name" value="E3 ubiquitin-protein ligase RAD18"/>
    <property type="match status" value="1"/>
</dbReference>
<evidence type="ECO:0000256" key="17">
    <source>
        <dbReference type="ARBA" id="ARBA00074353"/>
    </source>
</evidence>
<evidence type="ECO:0000256" key="19">
    <source>
        <dbReference type="PROSITE-ProRule" id="PRU00175"/>
    </source>
</evidence>
<dbReference type="Gene3D" id="3.30.40.10">
    <property type="entry name" value="Zinc/RING finger domain, C3HC4 (zinc finger)"/>
    <property type="match status" value="1"/>
</dbReference>
<feature type="compositionally biased region" description="Polar residues" evidence="20">
    <location>
        <begin position="266"/>
        <end position="292"/>
    </location>
</feature>
<comment type="catalytic activity">
    <reaction evidence="1">
        <text>S-ubiquitinyl-[E2 ubiquitin-conjugating enzyme]-L-cysteine + [acceptor protein]-L-lysine = [E2 ubiquitin-conjugating enzyme]-L-cysteine + N(6)-ubiquitinyl-[acceptor protein]-L-lysine.</text>
        <dbReference type="EC" id="2.3.2.27"/>
    </reaction>
</comment>
<dbReference type="Pfam" id="PF00097">
    <property type="entry name" value="zf-C3HC4"/>
    <property type="match status" value="1"/>
</dbReference>
<keyword evidence="24" id="KW-1185">Reference proteome</keyword>
<dbReference type="PROSITE" id="PS50089">
    <property type="entry name" value="ZF_RING_2"/>
    <property type="match status" value="1"/>
</dbReference>
<feature type="region of interest" description="Disordered" evidence="20">
    <location>
        <begin position="265"/>
        <end position="301"/>
    </location>
</feature>
<dbReference type="EC" id="2.3.2.27" evidence="5"/>
<evidence type="ECO:0000256" key="2">
    <source>
        <dbReference type="ARBA" id="ARBA00004123"/>
    </source>
</evidence>
<evidence type="ECO:0000256" key="10">
    <source>
        <dbReference type="ARBA" id="ARBA00022771"/>
    </source>
</evidence>
<dbReference type="GO" id="GO:0003697">
    <property type="term" value="F:single-stranded DNA binding"/>
    <property type="evidence" value="ECO:0007669"/>
    <property type="project" value="InterPro"/>
</dbReference>
<comment type="similarity">
    <text evidence="4">Belongs to the RAD18 family.</text>
</comment>
<keyword evidence="8" id="KW-0479">Metal-binding</keyword>
<dbReference type="GO" id="GO:0006513">
    <property type="term" value="P:protein monoubiquitination"/>
    <property type="evidence" value="ECO:0007669"/>
    <property type="project" value="InterPro"/>
</dbReference>
<evidence type="ECO:0000256" key="14">
    <source>
        <dbReference type="ARBA" id="ARBA00023204"/>
    </source>
</evidence>
<organism evidence="23 24">
    <name type="scientific">Tilletia horrida</name>
    <dbReference type="NCBI Taxonomy" id="155126"/>
    <lineage>
        <taxon>Eukaryota</taxon>
        <taxon>Fungi</taxon>
        <taxon>Dikarya</taxon>
        <taxon>Basidiomycota</taxon>
        <taxon>Ustilaginomycotina</taxon>
        <taxon>Exobasidiomycetes</taxon>
        <taxon>Tilletiales</taxon>
        <taxon>Tilletiaceae</taxon>
        <taxon>Tilletia</taxon>
    </lineage>
</organism>
<evidence type="ECO:0000256" key="3">
    <source>
        <dbReference type="ARBA" id="ARBA00004906"/>
    </source>
</evidence>
<dbReference type="InterPro" id="IPR013083">
    <property type="entry name" value="Znf_RING/FYVE/PHD"/>
</dbReference>
<dbReference type="InterPro" id="IPR017907">
    <property type="entry name" value="Znf_RING_CS"/>
</dbReference>
<keyword evidence="9" id="KW-0227">DNA damage</keyword>
<dbReference type="GO" id="GO:0008270">
    <property type="term" value="F:zinc ion binding"/>
    <property type="evidence" value="ECO:0007669"/>
    <property type="project" value="UniProtKB-KW"/>
</dbReference>
<keyword evidence="14" id="KW-0234">DNA repair</keyword>
<keyword evidence="12" id="KW-0862">Zinc</keyword>
<dbReference type="InterPro" id="IPR018957">
    <property type="entry name" value="Znf_C3HC4_RING-type"/>
</dbReference>
<evidence type="ECO:0000259" key="21">
    <source>
        <dbReference type="PROSITE" id="PS50089"/>
    </source>
</evidence>
<feature type="domain" description="SAP" evidence="22">
    <location>
        <begin position="310"/>
        <end position="344"/>
    </location>
</feature>
<protein>
    <recommendedName>
        <fullName evidence="6">Postreplication repair E3 ubiquitin-protein ligase RAD18</fullName>
        <ecNumber evidence="5">2.3.2.27</ecNumber>
    </recommendedName>
    <alternativeName>
        <fullName evidence="17">Postreplication repair E3 ubiquitin-protein ligase rad18</fullName>
    </alternativeName>
    <alternativeName>
        <fullName evidence="16 18">RING-type E3 ubiquitin transferase RAD18</fullName>
    </alternativeName>
</protein>
<dbReference type="Proteomes" id="UP001176517">
    <property type="component" value="Unassembled WGS sequence"/>
</dbReference>
<evidence type="ECO:0000256" key="13">
    <source>
        <dbReference type="ARBA" id="ARBA00023125"/>
    </source>
</evidence>
<feature type="compositionally biased region" description="Acidic residues" evidence="20">
    <location>
        <begin position="445"/>
        <end position="454"/>
    </location>
</feature>
<dbReference type="EMBL" id="JAPDMZ010000069">
    <property type="protein sequence ID" value="KAK0551995.1"/>
    <property type="molecule type" value="Genomic_DNA"/>
</dbReference>
<dbReference type="GO" id="GO:0005634">
    <property type="term" value="C:nucleus"/>
    <property type="evidence" value="ECO:0007669"/>
    <property type="project" value="UniProtKB-SubCell"/>
</dbReference>
<evidence type="ECO:0000256" key="1">
    <source>
        <dbReference type="ARBA" id="ARBA00000900"/>
    </source>
</evidence>
<proteinExistence type="inferred from homology"/>
<dbReference type="GO" id="GO:0097505">
    <property type="term" value="C:Rad6-Rad18 complex"/>
    <property type="evidence" value="ECO:0007669"/>
    <property type="project" value="TreeGrafter"/>
</dbReference>
<keyword evidence="13" id="KW-0238">DNA-binding</keyword>
<feature type="compositionally biased region" description="Basic and acidic residues" evidence="20">
    <location>
        <begin position="413"/>
        <end position="423"/>
    </location>
</feature>
<dbReference type="PROSITE" id="PS50800">
    <property type="entry name" value="SAP"/>
    <property type="match status" value="1"/>
</dbReference>
<comment type="subcellular location">
    <subcellularLocation>
        <location evidence="2">Nucleus</location>
    </subcellularLocation>
</comment>
<comment type="pathway">
    <text evidence="3">Protein modification; protein ubiquitination.</text>
</comment>
<evidence type="ECO:0000259" key="22">
    <source>
        <dbReference type="PROSITE" id="PS50800"/>
    </source>
</evidence>
<gene>
    <name evidence="23" type="primary">RAD18</name>
    <name evidence="23" type="ORF">OC846_003079</name>
</gene>
<dbReference type="GO" id="GO:0006281">
    <property type="term" value="P:DNA repair"/>
    <property type="evidence" value="ECO:0007669"/>
    <property type="project" value="UniProtKB-KW"/>
</dbReference>
<dbReference type="SMART" id="SM00184">
    <property type="entry name" value="RING"/>
    <property type="match status" value="1"/>
</dbReference>
<feature type="compositionally biased region" description="Low complexity" evidence="20">
    <location>
        <begin position="201"/>
        <end position="218"/>
    </location>
</feature>
<dbReference type="PANTHER" id="PTHR14134:SF2">
    <property type="entry name" value="E3 UBIQUITIN-PROTEIN LIGASE RAD18"/>
    <property type="match status" value="1"/>
</dbReference>
<keyword evidence="23" id="KW-0012">Acyltransferase</keyword>
<evidence type="ECO:0000256" key="5">
    <source>
        <dbReference type="ARBA" id="ARBA00012483"/>
    </source>
</evidence>
<evidence type="ECO:0000256" key="6">
    <source>
        <dbReference type="ARBA" id="ARBA00015551"/>
    </source>
</evidence>
<evidence type="ECO:0000256" key="12">
    <source>
        <dbReference type="ARBA" id="ARBA00022833"/>
    </source>
</evidence>
<dbReference type="GO" id="GO:0061630">
    <property type="term" value="F:ubiquitin protein ligase activity"/>
    <property type="evidence" value="ECO:0007669"/>
    <property type="project" value="UniProtKB-EC"/>
</dbReference>
<feature type="compositionally biased region" description="Low complexity" evidence="20">
    <location>
        <begin position="427"/>
        <end position="444"/>
    </location>
</feature>